<dbReference type="Proteomes" id="UP000728032">
    <property type="component" value="Unassembled WGS sequence"/>
</dbReference>
<evidence type="ECO:0000313" key="2">
    <source>
        <dbReference type="Proteomes" id="UP000728032"/>
    </source>
</evidence>
<reference evidence="1" key="1">
    <citation type="submission" date="2020-11" db="EMBL/GenBank/DDBJ databases">
        <authorList>
            <person name="Tran Van P."/>
        </authorList>
    </citation>
    <scope>NUCLEOTIDE SEQUENCE</scope>
</reference>
<dbReference type="EMBL" id="CAJPVJ010010383">
    <property type="protein sequence ID" value="CAG2173184.1"/>
    <property type="molecule type" value="Genomic_DNA"/>
</dbReference>
<evidence type="ECO:0000313" key="1">
    <source>
        <dbReference type="EMBL" id="CAD7655997.1"/>
    </source>
</evidence>
<organism evidence="1">
    <name type="scientific">Oppiella nova</name>
    <dbReference type="NCBI Taxonomy" id="334625"/>
    <lineage>
        <taxon>Eukaryota</taxon>
        <taxon>Metazoa</taxon>
        <taxon>Ecdysozoa</taxon>
        <taxon>Arthropoda</taxon>
        <taxon>Chelicerata</taxon>
        <taxon>Arachnida</taxon>
        <taxon>Acari</taxon>
        <taxon>Acariformes</taxon>
        <taxon>Sarcoptiformes</taxon>
        <taxon>Oribatida</taxon>
        <taxon>Brachypylina</taxon>
        <taxon>Oppioidea</taxon>
        <taxon>Oppiidae</taxon>
        <taxon>Oppiella</taxon>
    </lineage>
</organism>
<protein>
    <recommendedName>
        <fullName evidence="3">LisH domain-containing protein</fullName>
    </recommendedName>
</protein>
<dbReference type="EMBL" id="OC925208">
    <property type="protein sequence ID" value="CAD7655997.1"/>
    <property type="molecule type" value="Genomic_DNA"/>
</dbReference>
<evidence type="ECO:0008006" key="3">
    <source>
        <dbReference type="Google" id="ProtNLM"/>
    </source>
</evidence>
<dbReference type="AlphaFoldDB" id="A0A7R9M9T8"/>
<proteinExistence type="predicted"/>
<dbReference type="PROSITE" id="PS50896">
    <property type="entry name" value="LISH"/>
    <property type="match status" value="1"/>
</dbReference>
<dbReference type="OrthoDB" id="6287635at2759"/>
<keyword evidence="2" id="KW-1185">Reference proteome</keyword>
<accession>A0A7R9M9T8</accession>
<dbReference type="InterPro" id="IPR006594">
    <property type="entry name" value="LisH"/>
</dbReference>
<gene>
    <name evidence="1" type="ORF">ONB1V03_LOCUS12637</name>
</gene>
<name>A0A7R9M9T8_9ACAR</name>
<sequence>MSYHLMPSEIARLVLGYLKESQCIETEKQFLKESKHLTEYAIGLRHGFNYSTNINGKSLLDIINSCHESDTNAAAKDRHKKSPTDELRRLSQQLLKKSSPLFVNPIGVNALPIVDNQTPHKTTVPSGRDGIFRTLPISDAISPRNYAS</sequence>